<feature type="non-terminal residue" evidence="1">
    <location>
        <position position="24"/>
    </location>
</feature>
<organism evidence="1 2">
    <name type="scientific">Candidatus Collierbacteria bacterium GW2011_GWC2_45_15</name>
    <dbReference type="NCBI Taxonomy" id="1618394"/>
    <lineage>
        <taxon>Bacteria</taxon>
        <taxon>Candidatus Collieribacteriota</taxon>
    </lineage>
</organism>
<comment type="caution">
    <text evidence="1">The sequence shown here is derived from an EMBL/GenBank/DDBJ whole genome shotgun (WGS) entry which is preliminary data.</text>
</comment>
<sequence>MDERYLIDRDFEIELITVLHISTP</sequence>
<evidence type="ECO:0000313" key="1">
    <source>
        <dbReference type="EMBL" id="KKT97078.1"/>
    </source>
</evidence>
<dbReference type="Proteomes" id="UP000034214">
    <property type="component" value="Unassembled WGS sequence"/>
</dbReference>
<protein>
    <submittedName>
        <fullName evidence="1">Uncharacterized protein</fullName>
    </submittedName>
</protein>
<dbReference type="EMBL" id="LCKM01000040">
    <property type="protein sequence ID" value="KKT97078.1"/>
    <property type="molecule type" value="Genomic_DNA"/>
</dbReference>
<accession>A0A0G1LME1</accession>
<dbReference type="AlphaFoldDB" id="A0A0G1LME1"/>
<gene>
    <name evidence="1" type="ORF">UW99_C0040G0001</name>
</gene>
<proteinExistence type="predicted"/>
<name>A0A0G1LME1_9BACT</name>
<evidence type="ECO:0000313" key="2">
    <source>
        <dbReference type="Proteomes" id="UP000034214"/>
    </source>
</evidence>
<reference evidence="1 2" key="1">
    <citation type="journal article" date="2015" name="Nature">
        <title>rRNA introns, odd ribosomes, and small enigmatic genomes across a large radiation of phyla.</title>
        <authorList>
            <person name="Brown C.T."/>
            <person name="Hug L.A."/>
            <person name="Thomas B.C."/>
            <person name="Sharon I."/>
            <person name="Castelle C.J."/>
            <person name="Singh A."/>
            <person name="Wilkins M.J."/>
            <person name="Williams K.H."/>
            <person name="Banfield J.F."/>
        </authorList>
    </citation>
    <scope>NUCLEOTIDE SEQUENCE [LARGE SCALE GENOMIC DNA]</scope>
</reference>